<reference evidence="1" key="1">
    <citation type="submission" date="2020-05" db="EMBL/GenBank/DDBJ databases">
        <authorList>
            <person name="Chiriac C."/>
            <person name="Salcher M."/>
            <person name="Ghai R."/>
            <person name="Kavagutti S V."/>
        </authorList>
    </citation>
    <scope>NUCLEOTIDE SEQUENCE</scope>
</reference>
<dbReference type="EMBL" id="CAFBNA010000036">
    <property type="protein sequence ID" value="CAB4929812.1"/>
    <property type="molecule type" value="Genomic_DNA"/>
</dbReference>
<accession>A0A6J7IHN5</accession>
<dbReference type="AlphaFoldDB" id="A0A6J7IHN5"/>
<evidence type="ECO:0000313" key="1">
    <source>
        <dbReference type="EMBL" id="CAB4929812.1"/>
    </source>
</evidence>
<proteinExistence type="predicted"/>
<name>A0A6J7IHN5_9ZZZZ</name>
<protein>
    <submittedName>
        <fullName evidence="1">Unannotated protein</fullName>
    </submittedName>
</protein>
<sequence>MSVHRDVVLGTGCPEFVVVRVIERLDPVGCRRNCTNKHATAKTVFLAPDGVGDRVVDIVQEDLADAGATLRSAADVVSEPTIVGLHTGVTVFVLVRSWRLSKEHEVREERRNRVGVDDLGDDAVGKHVAITTIVIPVADTKIGVLQVLEGVLVLLAPCVEVIAVLGVKELAVLNVAATRVGVGRNDDVVIVRSEHGVSCGELAPEGHVTNPEGCDVLTQS</sequence>
<gene>
    <name evidence="1" type="ORF">UFOPK3708_00774</name>
</gene>
<organism evidence="1">
    <name type="scientific">freshwater metagenome</name>
    <dbReference type="NCBI Taxonomy" id="449393"/>
    <lineage>
        <taxon>unclassified sequences</taxon>
        <taxon>metagenomes</taxon>
        <taxon>ecological metagenomes</taxon>
    </lineage>
</organism>